<organism evidence="3 4">
    <name type="scientific">Embleya scabrispora</name>
    <dbReference type="NCBI Taxonomy" id="159449"/>
    <lineage>
        <taxon>Bacteria</taxon>
        <taxon>Bacillati</taxon>
        <taxon>Actinomycetota</taxon>
        <taxon>Actinomycetes</taxon>
        <taxon>Kitasatosporales</taxon>
        <taxon>Streptomycetaceae</taxon>
        <taxon>Embleya</taxon>
    </lineage>
</organism>
<dbReference type="SMART" id="SM00028">
    <property type="entry name" value="TPR"/>
    <property type="match status" value="8"/>
</dbReference>
<comment type="caution">
    <text evidence="3">The sequence shown here is derived from an EMBL/GenBank/DDBJ whole genome shotgun (WGS) entry which is preliminary data.</text>
</comment>
<keyword evidence="4" id="KW-1185">Reference proteome</keyword>
<dbReference type="SUPFAM" id="SSF48452">
    <property type="entry name" value="TPR-like"/>
    <property type="match status" value="2"/>
</dbReference>
<dbReference type="GO" id="GO:0043531">
    <property type="term" value="F:ADP binding"/>
    <property type="evidence" value="ECO:0007669"/>
    <property type="project" value="InterPro"/>
</dbReference>
<accession>A0A1T3NIJ1</accession>
<dbReference type="Proteomes" id="UP000190037">
    <property type="component" value="Unassembled WGS sequence"/>
</dbReference>
<feature type="compositionally biased region" description="Basic and acidic residues" evidence="1">
    <location>
        <begin position="1"/>
        <end position="12"/>
    </location>
</feature>
<dbReference type="InterPro" id="IPR011990">
    <property type="entry name" value="TPR-like_helical_dom_sf"/>
</dbReference>
<reference evidence="3 4" key="1">
    <citation type="submission" date="2017-03" db="EMBL/GenBank/DDBJ databases">
        <title>Draft genome sequence of Streptomyces scabrisporus NF3, endophyte isolated from Amphipterygium adstringens.</title>
        <authorList>
            <person name="Vazquez M."/>
            <person name="Ceapa C.D."/>
            <person name="Rodriguez Luna D."/>
            <person name="Sanchez Esquivel S."/>
        </authorList>
    </citation>
    <scope>NUCLEOTIDE SEQUENCE [LARGE SCALE GENOMIC DNA]</scope>
    <source>
        <strain evidence="3 4">NF3</strain>
    </source>
</reference>
<dbReference type="Gene3D" id="3.40.50.300">
    <property type="entry name" value="P-loop containing nucleotide triphosphate hydrolases"/>
    <property type="match status" value="1"/>
</dbReference>
<dbReference type="OrthoDB" id="580767at2"/>
<sequence>MPWRRRDRERDPATPADVPAAGDEVVVVDSGDAHAFDGGSAVSGHRGPPASGTGGARTVHVARSGAATASAPHAVAISGNANVRITHQNIRAAPDPVPVRWPLVPRPVPALASAFQDRTPLRERIDRARAEHAGVVLSGGGGMGKSQLAAAYAHQALADGVDLVLWVDAADTEQVITTYANTARLVAAPGAAGSDAEDDARAFVNWLATTPRSWLVVLDDITDPRALEPWWPPAPSPSGKGRVLDTTRRREALLSGGGRVVVDVDTYTQAEAETYLRERLTHAACAHLLDQDAPLLARELGLLPLALAHAAAYMINEEATCARYLRLFTAGTARLDKLLPRDADTERYGRPVAAALLLSLDAAQRAEPTGLAGPALALAALLDPAGHPRELWTHPSVLNHLGTHRTPDTVADAETAHAVVRLLHRYGLITDDSRHGPRAVRIHALTARAARETTPDTELPTAVHAIADALHGLWPAQDHTDQDLAAVLRANTDTLTTHAGDHLWHPDGHAVLYRTGHSLNDAGLHNASTSHWRRTTADAERLLGAEHPDTLTARANLAVSYWQVGRIGEAIDLQERVLADSERLLGPEHHDTLKSRANLAASYWQAGRIGEAIDLEERVVAVRERLLGPEHPDTLKSRANLAVSYWQVGRIGEAIDIDERVLADRERLLGAEHPDTLTARANLAASYRQAGRIGEAIDLEERVLADSERLLGAEHPHTLSARANLAVSYWQAGRIGEAIDLEERVLADSERLLGAEHPRTLTARANLAASYRQAGRIDEAIDLEERVLADSERLLGAEHPHTLSARANLAVSYWQAGRTGEAIDRLERVLFDRERLLGAEHPHTLTSRANLAASYRQAGRIDEAIDLGEQVLVDRERLLGAEHPDTLKSRANLATSYRQAGRTGEAIDLLERVVADSERLLGAEHPDTLARLAALRELRRP</sequence>
<evidence type="ECO:0000313" key="4">
    <source>
        <dbReference type="Proteomes" id="UP000190037"/>
    </source>
</evidence>
<dbReference type="AlphaFoldDB" id="A0A1T3NIJ1"/>
<dbReference type="EMBL" id="MWQN01000006">
    <property type="protein sequence ID" value="OPC76535.1"/>
    <property type="molecule type" value="Genomic_DNA"/>
</dbReference>
<dbReference type="STRING" id="159449.B4N89_46855"/>
<dbReference type="PANTHER" id="PTHR46082">
    <property type="entry name" value="ATP/GTP-BINDING PROTEIN-RELATED"/>
    <property type="match status" value="1"/>
</dbReference>
<feature type="region of interest" description="Disordered" evidence="1">
    <location>
        <begin position="1"/>
        <end position="22"/>
    </location>
</feature>
<gene>
    <name evidence="3" type="ORF">B4N89_46855</name>
</gene>
<dbReference type="InterPro" id="IPR019734">
    <property type="entry name" value="TPR_rpt"/>
</dbReference>
<proteinExistence type="predicted"/>
<dbReference type="SUPFAM" id="SSF52540">
    <property type="entry name" value="P-loop containing nucleoside triphosphate hydrolases"/>
    <property type="match status" value="1"/>
</dbReference>
<dbReference type="Pfam" id="PF13424">
    <property type="entry name" value="TPR_12"/>
    <property type="match status" value="3"/>
</dbReference>
<protein>
    <recommendedName>
        <fullName evidence="2">NB-ARC domain-containing protein</fullName>
    </recommendedName>
</protein>
<dbReference type="PANTHER" id="PTHR46082:SF6">
    <property type="entry name" value="AAA+ ATPASE DOMAIN-CONTAINING PROTEIN-RELATED"/>
    <property type="match status" value="1"/>
</dbReference>
<dbReference type="InterPro" id="IPR002182">
    <property type="entry name" value="NB-ARC"/>
</dbReference>
<dbReference type="Gene3D" id="1.25.40.10">
    <property type="entry name" value="Tetratricopeptide repeat domain"/>
    <property type="match status" value="3"/>
</dbReference>
<feature type="region of interest" description="Disordered" evidence="1">
    <location>
        <begin position="36"/>
        <end position="57"/>
    </location>
</feature>
<evidence type="ECO:0000256" key="1">
    <source>
        <dbReference type="SAM" id="MobiDB-lite"/>
    </source>
</evidence>
<evidence type="ECO:0000259" key="2">
    <source>
        <dbReference type="Pfam" id="PF00931"/>
    </source>
</evidence>
<feature type="domain" description="NB-ARC" evidence="2">
    <location>
        <begin position="134"/>
        <end position="251"/>
    </location>
</feature>
<evidence type="ECO:0000313" key="3">
    <source>
        <dbReference type="EMBL" id="OPC76535.1"/>
    </source>
</evidence>
<name>A0A1T3NIJ1_9ACTN</name>
<dbReference type="InterPro" id="IPR053137">
    <property type="entry name" value="NLR-like"/>
</dbReference>
<dbReference type="InterPro" id="IPR027417">
    <property type="entry name" value="P-loop_NTPase"/>
</dbReference>
<dbReference type="Pfam" id="PF00931">
    <property type="entry name" value="NB-ARC"/>
    <property type="match status" value="1"/>
</dbReference>
<dbReference type="Pfam" id="PF13374">
    <property type="entry name" value="TPR_10"/>
    <property type="match status" value="3"/>
</dbReference>